<accession>A0AC34R6Z0</accession>
<protein>
    <submittedName>
        <fullName evidence="2">GNAT family N-acetyltransferase</fullName>
    </submittedName>
</protein>
<dbReference type="WBParaSite" id="JU765_v2.g4039.t1">
    <property type="protein sequence ID" value="JU765_v2.g4039.t1"/>
    <property type="gene ID" value="JU765_v2.g4039"/>
</dbReference>
<sequence length="33" mass="3915">RIFLQEGFGTRKLQKMEFGITKYDIFLNMNCDG</sequence>
<reference evidence="2" key="1">
    <citation type="submission" date="2022-11" db="UniProtKB">
        <authorList>
            <consortium name="WormBaseParasite"/>
        </authorList>
    </citation>
    <scope>IDENTIFICATION</scope>
</reference>
<evidence type="ECO:0000313" key="1">
    <source>
        <dbReference type="Proteomes" id="UP000887576"/>
    </source>
</evidence>
<proteinExistence type="predicted"/>
<organism evidence="1 2">
    <name type="scientific">Panagrolaimus sp. JU765</name>
    <dbReference type="NCBI Taxonomy" id="591449"/>
    <lineage>
        <taxon>Eukaryota</taxon>
        <taxon>Metazoa</taxon>
        <taxon>Ecdysozoa</taxon>
        <taxon>Nematoda</taxon>
        <taxon>Chromadorea</taxon>
        <taxon>Rhabditida</taxon>
        <taxon>Tylenchina</taxon>
        <taxon>Panagrolaimomorpha</taxon>
        <taxon>Panagrolaimoidea</taxon>
        <taxon>Panagrolaimidae</taxon>
        <taxon>Panagrolaimus</taxon>
    </lineage>
</organism>
<evidence type="ECO:0000313" key="2">
    <source>
        <dbReference type="WBParaSite" id="JU765_v2.g4039.t1"/>
    </source>
</evidence>
<dbReference type="Proteomes" id="UP000887576">
    <property type="component" value="Unplaced"/>
</dbReference>
<name>A0AC34R6Z0_9BILA</name>